<dbReference type="EC" id="2.-.-.-" evidence="2"/>
<proteinExistence type="predicted"/>
<dbReference type="InterPro" id="IPR007345">
    <property type="entry name" value="Polysacch_pyruvyl_Trfase"/>
</dbReference>
<dbReference type="Proteomes" id="UP000061809">
    <property type="component" value="Chromosome"/>
</dbReference>
<evidence type="ECO:0000313" key="2">
    <source>
        <dbReference type="EMBL" id="ALJ62423.1"/>
    </source>
</evidence>
<dbReference type="EMBL" id="CP012801">
    <property type="protein sequence ID" value="ALJ62423.1"/>
    <property type="molecule type" value="Genomic_DNA"/>
</dbReference>
<organism evidence="2 3">
    <name type="scientific">Bacteroides cellulosilyticus</name>
    <dbReference type="NCBI Taxonomy" id="246787"/>
    <lineage>
        <taxon>Bacteria</taxon>
        <taxon>Pseudomonadati</taxon>
        <taxon>Bacteroidota</taxon>
        <taxon>Bacteroidia</taxon>
        <taxon>Bacteroidales</taxon>
        <taxon>Bacteroidaceae</taxon>
        <taxon>Bacteroides</taxon>
    </lineage>
</organism>
<reference evidence="2 3" key="1">
    <citation type="journal article" date="2015" name="Science">
        <title>Genetic determinants of in vivo fitness and diet responsiveness in multiple human gut Bacteroides.</title>
        <authorList>
            <person name="Wu M."/>
            <person name="McNulty N.P."/>
            <person name="Rodionov D.A."/>
            <person name="Khoroshkin M.S."/>
            <person name="Griffin N.W."/>
            <person name="Cheng J."/>
            <person name="Latreille P."/>
            <person name="Kerstetter R.A."/>
            <person name="Terrapon N."/>
            <person name="Henrissat B."/>
            <person name="Osterman A.L."/>
            <person name="Gordon J.I."/>
        </authorList>
    </citation>
    <scope>NUCLEOTIDE SEQUENCE [LARGE SCALE GENOMIC DNA]</scope>
    <source>
        <strain evidence="2 3">WH2</strain>
    </source>
</reference>
<name>A0A0P0G606_9BACE</name>
<dbReference type="RefSeq" id="WP_029428221.1">
    <property type="nucleotide sequence ID" value="NZ_CP012801.1"/>
</dbReference>
<evidence type="ECO:0000313" key="3">
    <source>
        <dbReference type="Proteomes" id="UP000061809"/>
    </source>
</evidence>
<keyword evidence="2" id="KW-0808">Transferase</keyword>
<feature type="domain" description="Polysaccharide pyruvyl transferase" evidence="1">
    <location>
        <begin position="37"/>
        <end position="298"/>
    </location>
</feature>
<gene>
    <name evidence="2" type="primary">epsO</name>
    <name evidence="2" type="ORF">BcellWH2_05221</name>
</gene>
<dbReference type="Pfam" id="PF04230">
    <property type="entry name" value="PS_pyruv_trans"/>
    <property type="match status" value="1"/>
</dbReference>
<dbReference type="GO" id="GO:0016740">
    <property type="term" value="F:transferase activity"/>
    <property type="evidence" value="ECO:0007669"/>
    <property type="project" value="UniProtKB-KW"/>
</dbReference>
<sequence length="320" mass="37592">MYSFTEKINLLKSLIDKGLLPLINSSCVYLDVPYHTNIGDTLIWEGTEQFLASNHIKCLYRNSTLTYYYRKISKKTTILLHGGGNFGDIWRSHQELRLRIIQEYPNNQIIILPQTIYYTDHSIMKTDALIMAKHPNLTICARDEISHSILKKYFHNNNILLLPDMAFYISPQKIRDHTTACTNNRILLIKRTDKELSSFNLSSLELDYTKIDIRDWPSMETMPTYMSFFYKLYMACHKLGTFTYPILDNYAYHIIRPKLLQAGMHFINPYKEIYTTRLHVAILSILTHKPFMFIDNSYGKNSSFYNTWLTDLNGSTFVRE</sequence>
<dbReference type="KEGG" id="bcel:BcellWH2_05221"/>
<dbReference type="AlphaFoldDB" id="A0A0P0G606"/>
<evidence type="ECO:0000259" key="1">
    <source>
        <dbReference type="Pfam" id="PF04230"/>
    </source>
</evidence>
<accession>A0A0P0G606</accession>
<dbReference type="PATRIC" id="fig|246787.4.peg.5389"/>
<protein>
    <submittedName>
        <fullName evidence="2">Putative pyruvyl transferase EpsO</fullName>
        <ecNumber evidence="2">2.-.-.-</ecNumber>
    </submittedName>
</protein>